<dbReference type="OrthoDB" id="7584869at2"/>
<evidence type="ECO:0000313" key="8">
    <source>
        <dbReference type="EMBL" id="OTA29583.1"/>
    </source>
</evidence>
<keyword evidence="3 6" id="KW-1133">Transmembrane helix</keyword>
<dbReference type="STRING" id="1160091.B9T39_02985"/>
<dbReference type="InterPro" id="IPR001958">
    <property type="entry name" value="Tet-R_TetA/multi-R_MdtG-like"/>
</dbReference>
<feature type="transmembrane region" description="Helical" evidence="6">
    <location>
        <begin position="148"/>
        <end position="171"/>
    </location>
</feature>
<dbReference type="Gene3D" id="1.20.1250.20">
    <property type="entry name" value="MFS general substrate transporter like domains"/>
    <property type="match status" value="1"/>
</dbReference>
<dbReference type="SUPFAM" id="SSF103473">
    <property type="entry name" value="MFS general substrate transporter"/>
    <property type="match status" value="1"/>
</dbReference>
<feature type="transmembrane region" description="Helical" evidence="6">
    <location>
        <begin position="206"/>
        <end position="229"/>
    </location>
</feature>
<dbReference type="InterPro" id="IPR036259">
    <property type="entry name" value="MFS_trans_sf"/>
</dbReference>
<feature type="transmembrane region" description="Helical" evidence="6">
    <location>
        <begin position="421"/>
        <end position="438"/>
    </location>
</feature>
<accession>A0A1Y2T2N9</accession>
<dbReference type="EMBL" id="NEKC01000005">
    <property type="protein sequence ID" value="OTA29583.1"/>
    <property type="molecule type" value="Genomic_DNA"/>
</dbReference>
<dbReference type="Pfam" id="PF07690">
    <property type="entry name" value="MFS_1"/>
    <property type="match status" value="2"/>
</dbReference>
<keyword evidence="2 6" id="KW-0812">Transmembrane</keyword>
<proteinExistence type="predicted"/>
<feature type="transmembrane region" description="Helical" evidence="6">
    <location>
        <begin position="241"/>
        <end position="264"/>
    </location>
</feature>
<comment type="subcellular location">
    <subcellularLocation>
        <location evidence="1">Cell membrane</location>
        <topology evidence="1">Multi-pass membrane protein</topology>
    </subcellularLocation>
</comment>
<dbReference type="GO" id="GO:0022857">
    <property type="term" value="F:transmembrane transporter activity"/>
    <property type="evidence" value="ECO:0007669"/>
    <property type="project" value="InterPro"/>
</dbReference>
<evidence type="ECO:0000256" key="3">
    <source>
        <dbReference type="ARBA" id="ARBA00022989"/>
    </source>
</evidence>
<dbReference type="InterPro" id="IPR020846">
    <property type="entry name" value="MFS_dom"/>
</dbReference>
<evidence type="ECO:0000256" key="5">
    <source>
        <dbReference type="SAM" id="MobiDB-lite"/>
    </source>
</evidence>
<gene>
    <name evidence="8" type="ORF">B9T39_02985</name>
</gene>
<name>A0A1Y2T2N9_9BIFI</name>
<evidence type="ECO:0000256" key="6">
    <source>
        <dbReference type="SAM" id="Phobius"/>
    </source>
</evidence>
<keyword evidence="4 6" id="KW-0472">Membrane</keyword>
<dbReference type="RefSeq" id="WP_086106342.1">
    <property type="nucleotide sequence ID" value="NZ_NEKB01000007.1"/>
</dbReference>
<feature type="transmembrane region" description="Helical" evidence="6">
    <location>
        <begin position="487"/>
        <end position="506"/>
    </location>
</feature>
<feature type="transmembrane region" description="Helical" evidence="6">
    <location>
        <begin position="459"/>
        <end position="481"/>
    </location>
</feature>
<organism evidence="8 9">
    <name type="scientific">Alloscardovia macacae</name>
    <dbReference type="NCBI Taxonomy" id="1160091"/>
    <lineage>
        <taxon>Bacteria</taxon>
        <taxon>Bacillati</taxon>
        <taxon>Actinomycetota</taxon>
        <taxon>Actinomycetes</taxon>
        <taxon>Bifidobacteriales</taxon>
        <taxon>Bifidobacteriaceae</taxon>
        <taxon>Alloscardovia</taxon>
    </lineage>
</organism>
<evidence type="ECO:0000256" key="1">
    <source>
        <dbReference type="ARBA" id="ARBA00004651"/>
    </source>
</evidence>
<feature type="region of interest" description="Disordered" evidence="5">
    <location>
        <begin position="1"/>
        <end position="24"/>
    </location>
</feature>
<evidence type="ECO:0000259" key="7">
    <source>
        <dbReference type="PROSITE" id="PS50850"/>
    </source>
</evidence>
<dbReference type="GO" id="GO:0005886">
    <property type="term" value="C:plasma membrane"/>
    <property type="evidence" value="ECO:0007669"/>
    <property type="project" value="UniProtKB-SubCell"/>
</dbReference>
<feature type="transmembrane region" description="Helical" evidence="6">
    <location>
        <begin position="396"/>
        <end position="415"/>
    </location>
</feature>
<feature type="domain" description="Major facilitator superfamily (MFS) profile" evidence="7">
    <location>
        <begin position="107"/>
        <end position="507"/>
    </location>
</feature>
<comment type="caution">
    <text evidence="8">The sequence shown here is derived from an EMBL/GenBank/DDBJ whole genome shotgun (WGS) entry which is preliminary data.</text>
</comment>
<feature type="transmembrane region" description="Helical" evidence="6">
    <location>
        <begin position="322"/>
        <end position="345"/>
    </location>
</feature>
<evidence type="ECO:0000256" key="4">
    <source>
        <dbReference type="ARBA" id="ARBA00023136"/>
    </source>
</evidence>
<feature type="transmembrane region" description="Helical" evidence="6">
    <location>
        <begin position="365"/>
        <end position="384"/>
    </location>
</feature>
<feature type="transmembrane region" description="Helical" evidence="6">
    <location>
        <begin position="108"/>
        <end position="128"/>
    </location>
</feature>
<feature type="transmembrane region" description="Helical" evidence="6">
    <location>
        <begin position="270"/>
        <end position="291"/>
    </location>
</feature>
<feature type="transmembrane region" description="Helical" evidence="6">
    <location>
        <begin position="183"/>
        <end position="200"/>
    </location>
</feature>
<dbReference type="PANTHER" id="PTHR23528:SF1">
    <property type="entry name" value="MAJOR FACILITATOR SUPERFAMILY (MFS) PROFILE DOMAIN-CONTAINING PROTEIN"/>
    <property type="match status" value="1"/>
</dbReference>
<evidence type="ECO:0000256" key="2">
    <source>
        <dbReference type="ARBA" id="ARBA00022692"/>
    </source>
</evidence>
<dbReference type="PANTHER" id="PTHR23528">
    <property type="match status" value="1"/>
</dbReference>
<dbReference type="PRINTS" id="PR01035">
    <property type="entry name" value="TCRTETA"/>
</dbReference>
<evidence type="ECO:0000313" key="9">
    <source>
        <dbReference type="Proteomes" id="UP000243540"/>
    </source>
</evidence>
<dbReference type="InterPro" id="IPR011701">
    <property type="entry name" value="MFS"/>
</dbReference>
<sequence length="510" mass="54674">MAQNNFPLPGSGKFQRPGIDDRPDLDEAFDEDQMNAINRLAMPMKTEHIDEDHTIANPDLQLARMSAESGTAAVAAVATEVPGTDSAFLDLRDPMVSPDGHRPSRTEVIRLGIGFTLTAFLGAIPWLAMNSVLLPDLLQRIDFGSKDAMISIISSVGAVVALLSNVIFGTFSDLTRSRFGRRTPWIIAGGLVAGISVMLISLATNAWAVVVLMCLAQLGYNMMLAPFVATMSDRIPDKYRGTVSAFYGAGITTGQTMGTLVGSVMTNTSLGFALGGGLFALLGFITVAIWPREKGNKDQHREEFTAAMILNSFRPPRNAPDFYLALVGRTLMMAGYFMISSYQLYIVQYYIFGGGENSNADARSVIAIMSTITLVVSLVAAFVSGPIADYIGKRKLPVALASCLFAVGAAMPWIFPNAWGMYAFAVIAGFGYGVYNAIDQALNVAILPNPDEAGKDLGILNLANTLCTVLGSVFTAGIFMIFKSYALVFPVCIVVVLLAAFIIMQIKGVE</sequence>
<dbReference type="AlphaFoldDB" id="A0A1Y2T2N9"/>
<protein>
    <recommendedName>
        <fullName evidence="7">Major facilitator superfamily (MFS) profile domain-containing protein</fullName>
    </recommendedName>
</protein>
<reference evidence="8 9" key="1">
    <citation type="submission" date="2017-04" db="EMBL/GenBank/DDBJ databases">
        <title>Draft genome sequences of Alloscardovia macacae UMA81211 and UMA81212 isolated from the feces of a rhesus macaque (Macaca mulatta).</title>
        <authorList>
            <person name="Albert K."/>
            <person name="Sela D.A."/>
        </authorList>
    </citation>
    <scope>NUCLEOTIDE SEQUENCE [LARGE SCALE GENOMIC DNA]</scope>
    <source>
        <strain evidence="8 9">UMA81212</strain>
    </source>
</reference>
<dbReference type="Proteomes" id="UP000243540">
    <property type="component" value="Unassembled WGS sequence"/>
</dbReference>
<dbReference type="PROSITE" id="PS50850">
    <property type="entry name" value="MFS"/>
    <property type="match status" value="1"/>
</dbReference>